<dbReference type="PANTHER" id="PTHR30349:SF41">
    <property type="entry name" value="INTEGRASE_RECOMBINASE PROTEIN MJ0367-RELATED"/>
    <property type="match status" value="1"/>
</dbReference>
<keyword evidence="2" id="KW-0238">DNA-binding</keyword>
<dbReference type="InterPro" id="IPR011010">
    <property type="entry name" value="DNA_brk_join_enz"/>
</dbReference>
<evidence type="ECO:0000313" key="6">
    <source>
        <dbReference type="EMBL" id="OGC28045.1"/>
    </source>
</evidence>
<comment type="caution">
    <text evidence="6">The sequence shown here is derived from an EMBL/GenBank/DDBJ whole genome shotgun (WGS) entry which is preliminary data.</text>
</comment>
<dbReference type="GO" id="GO:0003677">
    <property type="term" value="F:DNA binding"/>
    <property type="evidence" value="ECO:0007669"/>
    <property type="project" value="UniProtKB-KW"/>
</dbReference>
<dbReference type="CDD" id="cd00009">
    <property type="entry name" value="AAA"/>
    <property type="match status" value="1"/>
</dbReference>
<keyword evidence="4" id="KW-0812">Transmembrane</keyword>
<reference evidence="6 7" key="1">
    <citation type="journal article" date="2016" name="Nat. Commun.">
        <title>Thousands of microbial genomes shed light on interconnected biogeochemical processes in an aquifer system.</title>
        <authorList>
            <person name="Anantharaman K."/>
            <person name="Brown C.T."/>
            <person name="Hug L.A."/>
            <person name="Sharon I."/>
            <person name="Castelle C.J."/>
            <person name="Probst A.J."/>
            <person name="Thomas B.C."/>
            <person name="Singh A."/>
            <person name="Wilkins M.J."/>
            <person name="Karaoz U."/>
            <person name="Brodie E.L."/>
            <person name="Williams K.H."/>
            <person name="Hubbard S.S."/>
            <person name="Banfield J.F."/>
        </authorList>
    </citation>
    <scope>NUCLEOTIDE SEQUENCE [LARGE SCALE GENOMIC DNA]</scope>
</reference>
<protein>
    <recommendedName>
        <fullName evidence="5">Tyr recombinase domain-containing protein</fullName>
    </recommendedName>
</protein>
<dbReference type="Gene3D" id="1.10.443.10">
    <property type="entry name" value="Intergrase catalytic core"/>
    <property type="match status" value="1"/>
</dbReference>
<name>A0A1F4T5H9_UNCSA</name>
<evidence type="ECO:0000313" key="7">
    <source>
        <dbReference type="Proteomes" id="UP000178602"/>
    </source>
</evidence>
<dbReference type="PROSITE" id="PS51898">
    <property type="entry name" value="TYR_RECOMBINASE"/>
    <property type="match status" value="1"/>
</dbReference>
<keyword evidence="3" id="KW-0233">DNA recombination</keyword>
<dbReference type="CDD" id="cd00397">
    <property type="entry name" value="DNA_BRE_C"/>
    <property type="match status" value="1"/>
</dbReference>
<dbReference type="SUPFAM" id="SSF56349">
    <property type="entry name" value="DNA breaking-rejoining enzymes"/>
    <property type="match status" value="1"/>
</dbReference>
<dbReference type="SMART" id="SM00382">
    <property type="entry name" value="AAA"/>
    <property type="match status" value="1"/>
</dbReference>
<dbReference type="EMBL" id="MEUG01000001">
    <property type="protein sequence ID" value="OGC28045.1"/>
    <property type="molecule type" value="Genomic_DNA"/>
</dbReference>
<keyword evidence="4" id="KW-0472">Membrane</keyword>
<evidence type="ECO:0000256" key="4">
    <source>
        <dbReference type="SAM" id="Phobius"/>
    </source>
</evidence>
<dbReference type="Proteomes" id="UP000178602">
    <property type="component" value="Unassembled WGS sequence"/>
</dbReference>
<dbReference type="InterPro" id="IPR049945">
    <property type="entry name" value="AAA_22"/>
</dbReference>
<dbReference type="Gene3D" id="3.40.50.300">
    <property type="entry name" value="P-loop containing nucleotide triphosphate hydrolases"/>
    <property type="match status" value="1"/>
</dbReference>
<dbReference type="GO" id="GO:0015074">
    <property type="term" value="P:DNA integration"/>
    <property type="evidence" value="ECO:0007669"/>
    <property type="project" value="InterPro"/>
</dbReference>
<dbReference type="AlphaFoldDB" id="A0A1F4T5H9"/>
<dbReference type="InterPro" id="IPR003593">
    <property type="entry name" value="AAA+_ATPase"/>
</dbReference>
<comment type="similarity">
    <text evidence="1">Belongs to the 'phage' integrase family.</text>
</comment>
<evidence type="ECO:0000256" key="1">
    <source>
        <dbReference type="ARBA" id="ARBA00008857"/>
    </source>
</evidence>
<feature type="transmembrane region" description="Helical" evidence="4">
    <location>
        <begin position="464"/>
        <end position="481"/>
    </location>
</feature>
<evidence type="ECO:0000256" key="3">
    <source>
        <dbReference type="ARBA" id="ARBA00023172"/>
    </source>
</evidence>
<dbReference type="SUPFAM" id="SSF52540">
    <property type="entry name" value="P-loop containing nucleoside triphosphate hydrolases"/>
    <property type="match status" value="1"/>
</dbReference>
<dbReference type="GO" id="GO:0006310">
    <property type="term" value="P:DNA recombination"/>
    <property type="evidence" value="ECO:0007669"/>
    <property type="project" value="UniProtKB-KW"/>
</dbReference>
<keyword evidence="4" id="KW-1133">Transmembrane helix</keyword>
<dbReference type="InterPro" id="IPR027417">
    <property type="entry name" value="P-loop_NTPase"/>
</dbReference>
<gene>
    <name evidence="6" type="ORF">A3K49_03485</name>
</gene>
<evidence type="ECO:0000256" key="2">
    <source>
        <dbReference type="ARBA" id="ARBA00023125"/>
    </source>
</evidence>
<feature type="domain" description="Tyr recombinase" evidence="5">
    <location>
        <begin position="3"/>
        <end position="176"/>
    </location>
</feature>
<sequence>MPGNVEYLTSNEINALLSAIDDTRDLAIVLLFLNTGIFLNELVSLKTDSINWEKKILAVAGNRGREIQLNDQLFEALAKWSKVRVNTQITALFTTTKGAVNALSARTVDHLIRKYAAQAGIDKKVNAKMLRHTFAARLCREEVSIDRAAAILGITDAESISRYIKAAKEPPKVNLVPEEVDTRPVLVKFLTKLFPTKPKIAKPLTGIKGAILPSPTEVAFGREGVIEDIRGHLKKGQSVLLTGQVGIGKTHLLKNIAGSFGATTFYFSSPSPMRDLLKQLHEKLNCPGDKLNGRSSSKEIVGQIVSALEAPKTILIIDNLDSLKASDIETFLTLLEKFTILGAVEEPKPKLKSVWWKFKRIDLKPLSEEAAKELIRYLTQNLSITDYEMLETRILSLSNHLPVAIVDMIHQVSHRPVVNKEVIRDVYHEAGVYFRDWTPVIIILWGMVIAFRFVALGMHSFEGYILAGFGTALLATVRVFMFKMK</sequence>
<organism evidence="6 7">
    <name type="scientific">candidate division WOR-1 bacterium RIFOXYC12_FULL_54_18</name>
    <dbReference type="NCBI Taxonomy" id="1802584"/>
    <lineage>
        <taxon>Bacteria</taxon>
        <taxon>Bacillati</taxon>
        <taxon>Saganbacteria</taxon>
    </lineage>
</organism>
<feature type="transmembrane region" description="Helical" evidence="4">
    <location>
        <begin position="437"/>
        <end position="458"/>
    </location>
</feature>
<dbReference type="InterPro" id="IPR002104">
    <property type="entry name" value="Integrase_catalytic"/>
</dbReference>
<dbReference type="InterPro" id="IPR050090">
    <property type="entry name" value="Tyrosine_recombinase_XerCD"/>
</dbReference>
<dbReference type="Pfam" id="PF00589">
    <property type="entry name" value="Phage_integrase"/>
    <property type="match status" value="1"/>
</dbReference>
<evidence type="ECO:0000259" key="5">
    <source>
        <dbReference type="PROSITE" id="PS51898"/>
    </source>
</evidence>
<dbReference type="Pfam" id="PF13401">
    <property type="entry name" value="AAA_22"/>
    <property type="match status" value="1"/>
</dbReference>
<dbReference type="InterPro" id="IPR013762">
    <property type="entry name" value="Integrase-like_cat_sf"/>
</dbReference>
<dbReference type="GO" id="GO:0016887">
    <property type="term" value="F:ATP hydrolysis activity"/>
    <property type="evidence" value="ECO:0007669"/>
    <property type="project" value="InterPro"/>
</dbReference>
<accession>A0A1F4T5H9</accession>
<proteinExistence type="inferred from homology"/>
<dbReference type="PANTHER" id="PTHR30349">
    <property type="entry name" value="PHAGE INTEGRASE-RELATED"/>
    <property type="match status" value="1"/>
</dbReference>